<feature type="region of interest" description="Disordered" evidence="1">
    <location>
        <begin position="521"/>
        <end position="631"/>
    </location>
</feature>
<proteinExistence type="predicted"/>
<feature type="region of interest" description="Disordered" evidence="1">
    <location>
        <begin position="371"/>
        <end position="403"/>
    </location>
</feature>
<comment type="caution">
    <text evidence="2">The sequence shown here is derived from an EMBL/GenBank/DDBJ whole genome shotgun (WGS) entry which is preliminary data.</text>
</comment>
<feature type="region of interest" description="Disordered" evidence="1">
    <location>
        <begin position="97"/>
        <end position="142"/>
    </location>
</feature>
<feature type="compositionally biased region" description="Basic and acidic residues" evidence="1">
    <location>
        <begin position="204"/>
        <end position="215"/>
    </location>
</feature>
<feature type="region of interest" description="Disordered" evidence="1">
    <location>
        <begin position="201"/>
        <end position="221"/>
    </location>
</feature>
<reference evidence="2" key="1">
    <citation type="journal article" date="2023" name="Mol. Phylogenet. Evol.">
        <title>Genome-scale phylogeny and comparative genomics of the fungal order Sordariales.</title>
        <authorList>
            <person name="Hensen N."/>
            <person name="Bonometti L."/>
            <person name="Westerberg I."/>
            <person name="Brannstrom I.O."/>
            <person name="Guillou S."/>
            <person name="Cros-Aarteil S."/>
            <person name="Calhoun S."/>
            <person name="Haridas S."/>
            <person name="Kuo A."/>
            <person name="Mondo S."/>
            <person name="Pangilinan J."/>
            <person name="Riley R."/>
            <person name="LaButti K."/>
            <person name="Andreopoulos B."/>
            <person name="Lipzen A."/>
            <person name="Chen C."/>
            <person name="Yan M."/>
            <person name="Daum C."/>
            <person name="Ng V."/>
            <person name="Clum A."/>
            <person name="Steindorff A."/>
            <person name="Ohm R.A."/>
            <person name="Martin F."/>
            <person name="Silar P."/>
            <person name="Natvig D.O."/>
            <person name="Lalanne C."/>
            <person name="Gautier V."/>
            <person name="Ament-Velasquez S.L."/>
            <person name="Kruys A."/>
            <person name="Hutchinson M.I."/>
            <person name="Powell A.J."/>
            <person name="Barry K."/>
            <person name="Miller A.N."/>
            <person name="Grigoriev I.V."/>
            <person name="Debuchy R."/>
            <person name="Gladieux P."/>
            <person name="Hiltunen Thoren M."/>
            <person name="Johannesson H."/>
        </authorList>
    </citation>
    <scope>NUCLEOTIDE SEQUENCE</scope>
    <source>
        <strain evidence="2">CBS 990.96</strain>
    </source>
</reference>
<evidence type="ECO:0000256" key="1">
    <source>
        <dbReference type="SAM" id="MobiDB-lite"/>
    </source>
</evidence>
<dbReference type="AlphaFoldDB" id="A0AAN7BR53"/>
<keyword evidence="3" id="KW-1185">Reference proteome</keyword>
<feature type="compositionally biased region" description="Basic and acidic residues" evidence="1">
    <location>
        <begin position="572"/>
        <end position="582"/>
    </location>
</feature>
<reference evidence="2" key="2">
    <citation type="submission" date="2023-05" db="EMBL/GenBank/DDBJ databases">
        <authorList>
            <consortium name="Lawrence Berkeley National Laboratory"/>
            <person name="Steindorff A."/>
            <person name="Hensen N."/>
            <person name="Bonometti L."/>
            <person name="Westerberg I."/>
            <person name="Brannstrom I.O."/>
            <person name="Guillou S."/>
            <person name="Cros-Aarteil S."/>
            <person name="Calhoun S."/>
            <person name="Haridas S."/>
            <person name="Kuo A."/>
            <person name="Mondo S."/>
            <person name="Pangilinan J."/>
            <person name="Riley R."/>
            <person name="Labutti K."/>
            <person name="Andreopoulos B."/>
            <person name="Lipzen A."/>
            <person name="Chen C."/>
            <person name="Yanf M."/>
            <person name="Daum C."/>
            <person name="Ng V."/>
            <person name="Clum A."/>
            <person name="Ohm R."/>
            <person name="Martin F."/>
            <person name="Silar P."/>
            <person name="Natvig D."/>
            <person name="Lalanne C."/>
            <person name="Gautier V."/>
            <person name="Ament-Velasquez S.L."/>
            <person name="Kruys A."/>
            <person name="Hutchinson M.I."/>
            <person name="Powell A.J."/>
            <person name="Barry K."/>
            <person name="Miller A.N."/>
            <person name="Grigoriev I.V."/>
            <person name="Debuchy R."/>
            <person name="Gladieux P."/>
            <person name="Thoren M.H."/>
            <person name="Johannesson H."/>
        </authorList>
    </citation>
    <scope>NUCLEOTIDE SEQUENCE</scope>
    <source>
        <strain evidence="2">CBS 990.96</strain>
    </source>
</reference>
<evidence type="ECO:0000313" key="2">
    <source>
        <dbReference type="EMBL" id="KAK4227984.1"/>
    </source>
</evidence>
<dbReference type="EMBL" id="MU865324">
    <property type="protein sequence ID" value="KAK4227984.1"/>
    <property type="molecule type" value="Genomic_DNA"/>
</dbReference>
<organism evidence="2 3">
    <name type="scientific">Podospora fimiseda</name>
    <dbReference type="NCBI Taxonomy" id="252190"/>
    <lineage>
        <taxon>Eukaryota</taxon>
        <taxon>Fungi</taxon>
        <taxon>Dikarya</taxon>
        <taxon>Ascomycota</taxon>
        <taxon>Pezizomycotina</taxon>
        <taxon>Sordariomycetes</taxon>
        <taxon>Sordariomycetidae</taxon>
        <taxon>Sordariales</taxon>
        <taxon>Podosporaceae</taxon>
        <taxon>Podospora</taxon>
    </lineage>
</organism>
<accession>A0AAN7BR53</accession>
<feature type="compositionally biased region" description="Basic and acidic residues" evidence="1">
    <location>
        <begin position="39"/>
        <end position="55"/>
    </location>
</feature>
<feature type="compositionally biased region" description="Acidic residues" evidence="1">
    <location>
        <begin position="121"/>
        <end position="137"/>
    </location>
</feature>
<protein>
    <submittedName>
        <fullName evidence="2">Uncharacterized protein</fullName>
    </submittedName>
</protein>
<sequence length="714" mass="78169">MSDNIEVDNSPDPGNGVATDALPQHSSPSPPLSAPSPLKEAKLDHDQDDKIKSEQVEEAAPTTAISVSDIMEVSQSPIIETPVTRDSVQSALPPVTVSHISDEEDMEDAMNEDLSPPPDSPMDEVLEDPAELSDDAETSGVSSPAAVNDMIVVHTHVTKSSPPVDAEDEDVAMGNGDDSVILERKRKRTFAKYAETDDVDDDTVAEHESRPLVRERPKKHGSGNASNVIIGYWRDSTLPNPADKHVVIGFIDTRERLRTMTQFRTRDGRVIDKTKYPVPKGPGGSWVTFEKIVFDDHLIGLNQHLVKEFVRIRAGNAIKNETPLQKAAKDKEAVELARQQVAAHPPPTTNVPPPVAYGATLPDTVVVPHPAVQESKRRKLPVSSPAPAPATPQPAKQIPGTRPTNIQVGYWKASSAADPIDKHVVYGVIGTNDTFRYKLGRETRDGRQIIDHSFPTGAGALWKVQFHECELEPHLKNLGRYEIKEYCRVRQRQIDQGENPDERVENEAKAVIEAQQRVQQNTAAGCPQGPPLSQPDVSSSLIDNDDSVLAAEDSDDAITIPPRPNGLRGRKTLPDIEFREANRGTPVASPAASKKQSRIQEAARGQVERVARVQGRRTSRRDDLNEGASEDVAASRRAEFDKQVSTLHQVWTAQEASRVQATGQGQDAMFYAGIKYERKQSGPLAGKLASPGVIITIDGEDYIEYRVLMKPSFC</sequence>
<name>A0AAN7BR53_9PEZI</name>
<dbReference type="Proteomes" id="UP001301958">
    <property type="component" value="Unassembled WGS sequence"/>
</dbReference>
<feature type="region of interest" description="Disordered" evidence="1">
    <location>
        <begin position="1"/>
        <end position="73"/>
    </location>
</feature>
<feature type="compositionally biased region" description="Acidic residues" evidence="1">
    <location>
        <begin position="102"/>
        <end position="111"/>
    </location>
</feature>
<evidence type="ECO:0000313" key="3">
    <source>
        <dbReference type="Proteomes" id="UP001301958"/>
    </source>
</evidence>
<gene>
    <name evidence="2" type="ORF">QBC38DRAFT_169890</name>
</gene>